<gene>
    <name evidence="3" type="ORF">B0H15DRAFT_949867</name>
</gene>
<dbReference type="Pfam" id="PF20152">
    <property type="entry name" value="DUF6534"/>
    <property type="match status" value="1"/>
</dbReference>
<feature type="transmembrane region" description="Helical" evidence="1">
    <location>
        <begin position="199"/>
        <end position="219"/>
    </location>
</feature>
<accession>A0AAD6U504</accession>
<comment type="caution">
    <text evidence="3">The sequence shown here is derived from an EMBL/GenBank/DDBJ whole genome shotgun (WGS) entry which is preliminary data.</text>
</comment>
<evidence type="ECO:0000313" key="4">
    <source>
        <dbReference type="Proteomes" id="UP001222325"/>
    </source>
</evidence>
<keyword evidence="1" id="KW-0472">Membrane</keyword>
<dbReference type="PANTHER" id="PTHR40465">
    <property type="entry name" value="CHROMOSOME 1, WHOLE GENOME SHOTGUN SEQUENCE"/>
    <property type="match status" value="1"/>
</dbReference>
<dbReference type="AlphaFoldDB" id="A0AAD6U504"/>
<dbReference type="Proteomes" id="UP001222325">
    <property type="component" value="Unassembled WGS sequence"/>
</dbReference>
<feature type="domain" description="DUF6534" evidence="2">
    <location>
        <begin position="167"/>
        <end position="250"/>
    </location>
</feature>
<dbReference type="EMBL" id="JARJCN010000027">
    <property type="protein sequence ID" value="KAJ7088053.1"/>
    <property type="molecule type" value="Genomic_DNA"/>
</dbReference>
<keyword evidence="4" id="KW-1185">Reference proteome</keyword>
<name>A0AAD6U504_9AGAR</name>
<evidence type="ECO:0000256" key="1">
    <source>
        <dbReference type="SAM" id="Phobius"/>
    </source>
</evidence>
<reference evidence="3" key="1">
    <citation type="submission" date="2023-03" db="EMBL/GenBank/DDBJ databases">
        <title>Massive genome expansion in bonnet fungi (Mycena s.s.) driven by repeated elements and novel gene families across ecological guilds.</title>
        <authorList>
            <consortium name="Lawrence Berkeley National Laboratory"/>
            <person name="Harder C.B."/>
            <person name="Miyauchi S."/>
            <person name="Viragh M."/>
            <person name="Kuo A."/>
            <person name="Thoen E."/>
            <person name="Andreopoulos B."/>
            <person name="Lu D."/>
            <person name="Skrede I."/>
            <person name="Drula E."/>
            <person name="Henrissat B."/>
            <person name="Morin E."/>
            <person name="Kohler A."/>
            <person name="Barry K."/>
            <person name="LaButti K."/>
            <person name="Morin E."/>
            <person name="Salamov A."/>
            <person name="Lipzen A."/>
            <person name="Mereny Z."/>
            <person name="Hegedus B."/>
            <person name="Baldrian P."/>
            <person name="Stursova M."/>
            <person name="Weitz H."/>
            <person name="Taylor A."/>
            <person name="Grigoriev I.V."/>
            <person name="Nagy L.G."/>
            <person name="Martin F."/>
            <person name="Kauserud H."/>
        </authorList>
    </citation>
    <scope>NUCLEOTIDE SEQUENCE</scope>
    <source>
        <strain evidence="3">CBHHK173m</strain>
    </source>
</reference>
<feature type="transmembrane region" description="Helical" evidence="1">
    <location>
        <begin position="155"/>
        <end position="179"/>
    </location>
</feature>
<feature type="transmembrane region" description="Helical" evidence="1">
    <location>
        <begin position="48"/>
        <end position="69"/>
    </location>
</feature>
<feature type="transmembrane region" description="Helical" evidence="1">
    <location>
        <begin position="89"/>
        <end position="107"/>
    </location>
</feature>
<feature type="transmembrane region" description="Helical" evidence="1">
    <location>
        <begin position="16"/>
        <end position="36"/>
    </location>
</feature>
<dbReference type="InterPro" id="IPR045339">
    <property type="entry name" value="DUF6534"/>
</dbReference>
<protein>
    <recommendedName>
        <fullName evidence="2">DUF6534 domain-containing protein</fullName>
    </recommendedName>
</protein>
<proteinExistence type="predicted"/>
<evidence type="ECO:0000313" key="3">
    <source>
        <dbReference type="EMBL" id="KAJ7088053.1"/>
    </source>
</evidence>
<keyword evidence="1" id="KW-0812">Transmembrane</keyword>
<sequence length="316" mass="34696">MPPTVSLNYTIGALEIGAFTSIYLFGLVTSQVYIYFRKCAKDPWGLKLLVALVWSLDIGHTVAIASTTYTSTIAEFGRPDLLDVLPRSLDVAIALTGMIGLLEQGWFEYRLHKFSKQLALPILCFFLSILRLAGSMGLFAIALRRLPLPAFEARAGWLITAILAVGVSVDCTLTATLCYHLRYSPPVGFRRMTSQLMTWTIETGIITMCGAFVLLVTFLTLKTTFIWIGCFVVLPKLYSGSLLLSLNSRARLGRVVDEIMMANARGSDPPDDVSLSTVPPSVQLDHATFGRRLEAIIEEEWSSAAVHAPPTFIALA</sequence>
<evidence type="ECO:0000259" key="2">
    <source>
        <dbReference type="Pfam" id="PF20152"/>
    </source>
</evidence>
<feature type="transmembrane region" description="Helical" evidence="1">
    <location>
        <begin position="119"/>
        <end position="143"/>
    </location>
</feature>
<keyword evidence="1" id="KW-1133">Transmembrane helix</keyword>
<dbReference type="PANTHER" id="PTHR40465:SF1">
    <property type="entry name" value="DUF6534 DOMAIN-CONTAINING PROTEIN"/>
    <property type="match status" value="1"/>
</dbReference>
<organism evidence="3 4">
    <name type="scientific">Mycena belliarum</name>
    <dbReference type="NCBI Taxonomy" id="1033014"/>
    <lineage>
        <taxon>Eukaryota</taxon>
        <taxon>Fungi</taxon>
        <taxon>Dikarya</taxon>
        <taxon>Basidiomycota</taxon>
        <taxon>Agaricomycotina</taxon>
        <taxon>Agaricomycetes</taxon>
        <taxon>Agaricomycetidae</taxon>
        <taxon>Agaricales</taxon>
        <taxon>Marasmiineae</taxon>
        <taxon>Mycenaceae</taxon>
        <taxon>Mycena</taxon>
    </lineage>
</organism>
<feature type="transmembrane region" description="Helical" evidence="1">
    <location>
        <begin position="225"/>
        <end position="244"/>
    </location>
</feature>